<evidence type="ECO:0000256" key="2">
    <source>
        <dbReference type="ARBA" id="ARBA00007118"/>
    </source>
</evidence>
<dbReference type="KEGG" id="dsf:UWK_00948"/>
<dbReference type="OrthoDB" id="9798230at2"/>
<dbReference type="AlphaFoldDB" id="M1P764"/>
<keyword evidence="8" id="KW-1185">Reference proteome</keyword>
<proteinExistence type="inferred from homology"/>
<dbReference type="Pfam" id="PF00881">
    <property type="entry name" value="Nitroreductase"/>
    <property type="match status" value="1"/>
</dbReference>
<dbReference type="EMBL" id="CP003985">
    <property type="protein sequence ID" value="AGF77522.1"/>
    <property type="molecule type" value="Genomic_DNA"/>
</dbReference>
<protein>
    <submittedName>
        <fullName evidence="7">Nitroreductase</fullName>
    </submittedName>
</protein>
<dbReference type="CDD" id="cd02136">
    <property type="entry name" value="PnbA_NfnB-like"/>
    <property type="match status" value="1"/>
</dbReference>
<accession>M1P764</accession>
<organism evidence="7 8">
    <name type="scientific">Desulfocapsa sulfexigens (strain DSM 10523 / SB164P1)</name>
    <dbReference type="NCBI Taxonomy" id="1167006"/>
    <lineage>
        <taxon>Bacteria</taxon>
        <taxon>Pseudomonadati</taxon>
        <taxon>Thermodesulfobacteriota</taxon>
        <taxon>Desulfobulbia</taxon>
        <taxon>Desulfobulbales</taxon>
        <taxon>Desulfocapsaceae</taxon>
        <taxon>Desulfocapsa</taxon>
    </lineage>
</organism>
<dbReference type="PANTHER" id="PTHR43673:SF2">
    <property type="entry name" value="NITROREDUCTASE"/>
    <property type="match status" value="1"/>
</dbReference>
<dbReference type="STRING" id="1167006.UWK_00948"/>
<dbReference type="InterPro" id="IPR029479">
    <property type="entry name" value="Nitroreductase"/>
</dbReference>
<evidence type="ECO:0000256" key="1">
    <source>
        <dbReference type="ARBA" id="ARBA00001917"/>
    </source>
</evidence>
<dbReference type="eggNOG" id="COG0778">
    <property type="taxonomic scope" value="Bacteria"/>
</dbReference>
<evidence type="ECO:0000313" key="7">
    <source>
        <dbReference type="EMBL" id="AGF77522.1"/>
    </source>
</evidence>
<dbReference type="RefSeq" id="WP_015403218.1">
    <property type="nucleotide sequence ID" value="NC_020304.1"/>
</dbReference>
<dbReference type="HOGENOM" id="CLU_070764_9_1_7"/>
<reference evidence="8" key="1">
    <citation type="journal article" date="2013" name="Stand. Genomic Sci.">
        <title>Complete genome sequence of Desulfocapsa sulfexigens, a marine deltaproteobacterium specialized in disproportionating inorganic sulfur compounds.</title>
        <authorList>
            <person name="Finster K.W."/>
            <person name="Kjeldsen K.U."/>
            <person name="Kube M."/>
            <person name="Reinhardt R."/>
            <person name="Mussmann M."/>
            <person name="Amann R."/>
            <person name="Schreiber L."/>
        </authorList>
    </citation>
    <scope>NUCLEOTIDE SEQUENCE [LARGE SCALE GENOMIC DNA]</scope>
    <source>
        <strain evidence="8">DSM 10523 / SB164P1</strain>
    </source>
</reference>
<feature type="domain" description="Nitroreductase" evidence="6">
    <location>
        <begin position="7"/>
        <end position="195"/>
    </location>
</feature>
<keyword evidence="5" id="KW-0560">Oxidoreductase</keyword>
<name>M1P764_DESSD</name>
<evidence type="ECO:0000256" key="5">
    <source>
        <dbReference type="ARBA" id="ARBA00023002"/>
    </source>
</evidence>
<gene>
    <name evidence="7" type="ordered locus">UWK_00948</name>
</gene>
<evidence type="ECO:0000256" key="4">
    <source>
        <dbReference type="ARBA" id="ARBA00022643"/>
    </source>
</evidence>
<dbReference type="InterPro" id="IPR000415">
    <property type="entry name" value="Nitroreductase-like"/>
</dbReference>
<keyword evidence="4" id="KW-0288">FMN</keyword>
<dbReference type="PANTHER" id="PTHR43673">
    <property type="entry name" value="NAD(P)H NITROREDUCTASE YDGI-RELATED"/>
    <property type="match status" value="1"/>
</dbReference>
<evidence type="ECO:0000313" key="8">
    <source>
        <dbReference type="Proteomes" id="UP000011721"/>
    </source>
</evidence>
<sequence length="220" mass="24909">MDTLECIKTRRSIRKFTTDPVPRKDLEELIETARWSPSYKNSQPWQAIILSGNKKQELSKMLIGLLEERKTNSPDLVAPTSWPEAEQKNISHLLAKRMELTGIDLGAPEMIVKAKKANFNFYYAPHAIYLYQDGSLSEWSLFDIGLFAQSLMLAAHAKGLATVPQAFATDYAKEVKECLGIPASKRLILGLSVGYPDMDSPVNAYRTERADIEDFYSWME</sequence>
<dbReference type="Proteomes" id="UP000011721">
    <property type="component" value="Chromosome"/>
</dbReference>
<comment type="similarity">
    <text evidence="2">Belongs to the nitroreductase family.</text>
</comment>
<dbReference type="Gene3D" id="3.40.109.10">
    <property type="entry name" value="NADH Oxidase"/>
    <property type="match status" value="1"/>
</dbReference>
<evidence type="ECO:0000259" key="6">
    <source>
        <dbReference type="Pfam" id="PF00881"/>
    </source>
</evidence>
<keyword evidence="3" id="KW-0285">Flavoprotein</keyword>
<dbReference type="SUPFAM" id="SSF55469">
    <property type="entry name" value="FMN-dependent nitroreductase-like"/>
    <property type="match status" value="1"/>
</dbReference>
<dbReference type="GO" id="GO:0016491">
    <property type="term" value="F:oxidoreductase activity"/>
    <property type="evidence" value="ECO:0007669"/>
    <property type="project" value="UniProtKB-KW"/>
</dbReference>
<comment type="cofactor">
    <cofactor evidence="1">
        <name>FMN</name>
        <dbReference type="ChEBI" id="CHEBI:58210"/>
    </cofactor>
</comment>
<evidence type="ECO:0000256" key="3">
    <source>
        <dbReference type="ARBA" id="ARBA00022630"/>
    </source>
</evidence>